<dbReference type="InterPro" id="IPR044644">
    <property type="entry name" value="DinF-like"/>
</dbReference>
<dbReference type="GO" id="GO:0005886">
    <property type="term" value="C:plasma membrane"/>
    <property type="evidence" value="ECO:0007669"/>
    <property type="project" value="TreeGrafter"/>
</dbReference>
<dbReference type="CDD" id="cd13136">
    <property type="entry name" value="MATE_DinF_like"/>
    <property type="match status" value="1"/>
</dbReference>
<comment type="similarity">
    <text evidence="2">Belongs to the multi antimicrobial extrusion (MATE) (TC 2.A.66.1) family.</text>
</comment>
<feature type="transmembrane region" description="Helical" evidence="6">
    <location>
        <begin position="46"/>
        <end position="69"/>
    </location>
</feature>
<dbReference type="GO" id="GO:0042910">
    <property type="term" value="F:xenobiotic transmembrane transporter activity"/>
    <property type="evidence" value="ECO:0007669"/>
    <property type="project" value="InterPro"/>
</dbReference>
<evidence type="ECO:0000256" key="4">
    <source>
        <dbReference type="ARBA" id="ARBA00022989"/>
    </source>
</evidence>
<gene>
    <name evidence="7" type="ORF">IFK94_13345</name>
</gene>
<feature type="transmembrane region" description="Helical" evidence="6">
    <location>
        <begin position="389"/>
        <end position="407"/>
    </location>
</feature>
<protein>
    <submittedName>
        <fullName evidence="7">MATE family efflux transporter</fullName>
    </submittedName>
</protein>
<dbReference type="Proteomes" id="UP000648239">
    <property type="component" value="Unassembled WGS sequence"/>
</dbReference>
<evidence type="ECO:0000313" key="8">
    <source>
        <dbReference type="Proteomes" id="UP000648239"/>
    </source>
</evidence>
<evidence type="ECO:0000256" key="3">
    <source>
        <dbReference type="ARBA" id="ARBA00022692"/>
    </source>
</evidence>
<comment type="subcellular location">
    <subcellularLocation>
        <location evidence="1">Membrane</location>
        <topology evidence="1">Multi-pass membrane protein</topology>
    </subcellularLocation>
</comment>
<dbReference type="Pfam" id="PF01554">
    <property type="entry name" value="MatE"/>
    <property type="match status" value="2"/>
</dbReference>
<evidence type="ECO:0000256" key="2">
    <source>
        <dbReference type="ARBA" id="ARBA00010199"/>
    </source>
</evidence>
<feature type="transmembrane region" description="Helical" evidence="6">
    <location>
        <begin position="20"/>
        <end position="40"/>
    </location>
</feature>
<name>A0A8J6Y9R9_9BACT</name>
<evidence type="ECO:0000256" key="1">
    <source>
        <dbReference type="ARBA" id="ARBA00004141"/>
    </source>
</evidence>
<feature type="transmembrane region" description="Helical" evidence="6">
    <location>
        <begin position="90"/>
        <end position="114"/>
    </location>
</feature>
<feature type="transmembrane region" description="Helical" evidence="6">
    <location>
        <begin position="190"/>
        <end position="215"/>
    </location>
</feature>
<evidence type="ECO:0000256" key="5">
    <source>
        <dbReference type="ARBA" id="ARBA00023136"/>
    </source>
</evidence>
<dbReference type="GO" id="GO:0015297">
    <property type="term" value="F:antiporter activity"/>
    <property type="evidence" value="ECO:0007669"/>
    <property type="project" value="InterPro"/>
</dbReference>
<feature type="transmembrane region" description="Helical" evidence="6">
    <location>
        <begin position="243"/>
        <end position="268"/>
    </location>
</feature>
<evidence type="ECO:0000256" key="6">
    <source>
        <dbReference type="SAM" id="Phobius"/>
    </source>
</evidence>
<comment type="caution">
    <text evidence="7">The sequence shown here is derived from an EMBL/GenBank/DDBJ whole genome shotgun (WGS) entry which is preliminary data.</text>
</comment>
<dbReference type="PANTHER" id="PTHR42893:SF46">
    <property type="entry name" value="PROTEIN DETOXIFICATION 44, CHLOROPLASTIC"/>
    <property type="match status" value="1"/>
</dbReference>
<keyword evidence="4 6" id="KW-1133">Transmembrane helix</keyword>
<dbReference type="PANTHER" id="PTHR42893">
    <property type="entry name" value="PROTEIN DETOXIFICATION 44, CHLOROPLASTIC-RELATED"/>
    <property type="match status" value="1"/>
</dbReference>
<proteinExistence type="inferred from homology"/>
<keyword evidence="3 6" id="KW-0812">Transmembrane</keyword>
<feature type="transmembrane region" description="Helical" evidence="6">
    <location>
        <begin position="274"/>
        <end position="300"/>
    </location>
</feature>
<feature type="transmembrane region" description="Helical" evidence="6">
    <location>
        <begin position="353"/>
        <end position="377"/>
    </location>
</feature>
<dbReference type="InterPro" id="IPR002528">
    <property type="entry name" value="MATE_fam"/>
</dbReference>
<dbReference type="AlphaFoldDB" id="A0A8J6Y9R9"/>
<accession>A0A8J6Y9R9</accession>
<sequence>MSPFSFLKDDMTGRYLRLTWINILSNVTVPLVGLVDTAMLGHLPDIRFLAGVALGTILFDYIYWTFGFLRMGTTGTTAQAIGRGEPAEAYLVLYRSLALAGLIAGAILVLQWPLREAGFLLLSGEPGVEQAGRAYFNARIWGAPATLCNFALIGWFLGREQSRQVLAMTVVANIANIVLNYIFIMQMGLAAFGAGLATMIAQYSMLATGAALFLAQSGRIPWRMGEILHREKLVSLLLLNRDILVRTFCLITSFAIFANFSSILGTAVLAANSILLRLLLVASFLIDGAAFASESLAGVFVGARNRAALRRLFRLSLMVGEGFALLFLAVIFARPRAMLGLLTSHEEVVDMAMAWAPWLIPVLLFGALAYMYDGLFLGMTEGRRLRNSMLFSTLCVFLPVAALGLALDSSPLLWAGLTAFMAARAVTLGWMSRSLVGNGTFPG</sequence>
<feature type="transmembrane region" description="Helical" evidence="6">
    <location>
        <begin position="165"/>
        <end position="184"/>
    </location>
</feature>
<evidence type="ECO:0000313" key="7">
    <source>
        <dbReference type="EMBL" id="MBD3869101.1"/>
    </source>
</evidence>
<reference evidence="7 8" key="1">
    <citation type="submission" date="2020-08" db="EMBL/GenBank/DDBJ databases">
        <title>Acidobacteriota in marine sediments use diverse sulfur dissimilation pathways.</title>
        <authorList>
            <person name="Wasmund K."/>
        </authorList>
    </citation>
    <scope>NUCLEOTIDE SEQUENCE [LARGE SCALE GENOMIC DNA]</scope>
    <source>
        <strain evidence="7">MAG AM4</strain>
    </source>
</reference>
<feature type="transmembrane region" description="Helical" evidence="6">
    <location>
        <begin position="134"/>
        <end position="158"/>
    </location>
</feature>
<dbReference type="NCBIfam" id="TIGR00797">
    <property type="entry name" value="matE"/>
    <property type="match status" value="1"/>
</dbReference>
<feature type="transmembrane region" description="Helical" evidence="6">
    <location>
        <begin position="312"/>
        <end position="333"/>
    </location>
</feature>
<organism evidence="7 8">
    <name type="scientific">Candidatus Polarisedimenticola svalbardensis</name>
    <dbReference type="NCBI Taxonomy" id="2886004"/>
    <lineage>
        <taxon>Bacteria</taxon>
        <taxon>Pseudomonadati</taxon>
        <taxon>Acidobacteriota</taxon>
        <taxon>Candidatus Polarisedimenticolia</taxon>
        <taxon>Candidatus Polarisedimenticolales</taxon>
        <taxon>Candidatus Polarisedimenticolaceae</taxon>
        <taxon>Candidatus Polarisedimenticola</taxon>
    </lineage>
</organism>
<keyword evidence="5 6" id="KW-0472">Membrane</keyword>
<dbReference type="EMBL" id="JACXWD010000059">
    <property type="protein sequence ID" value="MBD3869101.1"/>
    <property type="molecule type" value="Genomic_DNA"/>
</dbReference>